<evidence type="ECO:0000259" key="10">
    <source>
        <dbReference type="PROSITE" id="PS50835"/>
    </source>
</evidence>
<dbReference type="SUPFAM" id="SSF48726">
    <property type="entry name" value="Immunoglobulin"/>
    <property type="match status" value="9"/>
</dbReference>
<evidence type="ECO:0000313" key="11">
    <source>
        <dbReference type="WBParaSite" id="EVEC_0000635101-mRNA-1"/>
    </source>
</evidence>
<evidence type="ECO:0000256" key="8">
    <source>
        <dbReference type="ARBA" id="ARBA00023180"/>
    </source>
</evidence>
<dbReference type="GO" id="GO:0007155">
    <property type="term" value="P:cell adhesion"/>
    <property type="evidence" value="ECO:0007669"/>
    <property type="project" value="InterPro"/>
</dbReference>
<evidence type="ECO:0000256" key="4">
    <source>
        <dbReference type="ARBA" id="ARBA00022737"/>
    </source>
</evidence>
<dbReference type="InterPro" id="IPR036179">
    <property type="entry name" value="Ig-like_dom_sf"/>
</dbReference>
<dbReference type="Gene3D" id="2.60.40.10">
    <property type="entry name" value="Immunoglobulins"/>
    <property type="match status" value="9"/>
</dbReference>
<dbReference type="FunFam" id="2.60.40.10:FF:000107">
    <property type="entry name" value="Myosin, light chain kinase a"/>
    <property type="match status" value="1"/>
</dbReference>
<evidence type="ECO:0000256" key="6">
    <source>
        <dbReference type="ARBA" id="ARBA00023136"/>
    </source>
</evidence>
<dbReference type="InterPro" id="IPR007110">
    <property type="entry name" value="Ig-like_dom"/>
</dbReference>
<feature type="domain" description="Ig-like" evidence="10">
    <location>
        <begin position="1"/>
        <end position="56"/>
    </location>
</feature>
<dbReference type="InterPro" id="IPR003599">
    <property type="entry name" value="Ig_sub"/>
</dbReference>
<dbReference type="AlphaFoldDB" id="A0A0N4V7S7"/>
<dbReference type="GO" id="GO:0048468">
    <property type="term" value="P:cell development"/>
    <property type="evidence" value="ECO:0007669"/>
    <property type="project" value="UniProtKB-ARBA"/>
</dbReference>
<keyword evidence="3" id="KW-0732">Signal</keyword>
<evidence type="ECO:0000256" key="7">
    <source>
        <dbReference type="ARBA" id="ARBA00023157"/>
    </source>
</evidence>
<dbReference type="PRINTS" id="PR01838">
    <property type="entry name" value="NCAMFAMILY"/>
</dbReference>
<evidence type="ECO:0000256" key="1">
    <source>
        <dbReference type="ARBA" id="ARBA00004167"/>
    </source>
</evidence>
<keyword evidence="5" id="KW-1133">Transmembrane helix</keyword>
<keyword evidence="2" id="KW-0812">Transmembrane</keyword>
<comment type="subcellular location">
    <subcellularLocation>
        <location evidence="1">Membrane</location>
        <topology evidence="1">Single-pass membrane protein</topology>
    </subcellularLocation>
</comment>
<name>A0A0N4V7S7_ENTVE</name>
<dbReference type="SMART" id="SM00408">
    <property type="entry name" value="IGc2"/>
    <property type="match status" value="9"/>
</dbReference>
<keyword evidence="9" id="KW-0393">Immunoglobulin domain</keyword>
<dbReference type="PANTHER" id="PTHR10075:SF14">
    <property type="entry name" value="CELL ADHESION MOLECULE DSCAM2-RELATED"/>
    <property type="match status" value="1"/>
</dbReference>
<evidence type="ECO:0000256" key="5">
    <source>
        <dbReference type="ARBA" id="ARBA00022989"/>
    </source>
</evidence>
<evidence type="ECO:0000256" key="3">
    <source>
        <dbReference type="ARBA" id="ARBA00022729"/>
    </source>
</evidence>
<feature type="domain" description="Ig-like" evidence="10">
    <location>
        <begin position="61"/>
        <end position="146"/>
    </location>
</feature>
<dbReference type="FunFam" id="2.60.40.10:FF:000612">
    <property type="entry name" value="palladin isoform X1"/>
    <property type="match status" value="1"/>
</dbReference>
<feature type="domain" description="Ig-like" evidence="10">
    <location>
        <begin position="434"/>
        <end position="511"/>
    </location>
</feature>
<dbReference type="GO" id="GO:0005886">
    <property type="term" value="C:plasma membrane"/>
    <property type="evidence" value="ECO:0007669"/>
    <property type="project" value="UniProtKB-ARBA"/>
</dbReference>
<dbReference type="PANTHER" id="PTHR10075">
    <property type="entry name" value="BASIGIN RELATED"/>
    <property type="match status" value="1"/>
</dbReference>
<dbReference type="InterPro" id="IPR003598">
    <property type="entry name" value="Ig_sub2"/>
</dbReference>
<accession>A0A0N4V7S7</accession>
<reference evidence="11" key="1">
    <citation type="submission" date="2016-04" db="UniProtKB">
        <authorList>
            <consortium name="WormBaseParasite"/>
        </authorList>
    </citation>
    <scope>IDENTIFICATION</scope>
</reference>
<dbReference type="SMART" id="SM00409">
    <property type="entry name" value="IG"/>
    <property type="match status" value="9"/>
</dbReference>
<dbReference type="FunFam" id="2.60.40.10:FF:000032">
    <property type="entry name" value="palladin isoform X1"/>
    <property type="match status" value="1"/>
</dbReference>
<dbReference type="InterPro" id="IPR013783">
    <property type="entry name" value="Ig-like_fold"/>
</dbReference>
<dbReference type="WBParaSite" id="EVEC_0000635101-mRNA-1">
    <property type="protein sequence ID" value="EVEC_0000635101-mRNA-1"/>
    <property type="gene ID" value="EVEC_0000635101"/>
</dbReference>
<feature type="domain" description="Ig-like" evidence="10">
    <location>
        <begin position="259"/>
        <end position="338"/>
    </location>
</feature>
<feature type="domain" description="Ig-like" evidence="10">
    <location>
        <begin position="343"/>
        <end position="429"/>
    </location>
</feature>
<dbReference type="CDD" id="cd00096">
    <property type="entry name" value="Ig"/>
    <property type="match status" value="2"/>
</dbReference>
<evidence type="ECO:0000256" key="9">
    <source>
        <dbReference type="ARBA" id="ARBA00023319"/>
    </source>
</evidence>
<keyword evidence="7" id="KW-1015">Disulfide bond</keyword>
<feature type="domain" description="Ig-like" evidence="10">
    <location>
        <begin position="524"/>
        <end position="611"/>
    </location>
</feature>
<organism evidence="11">
    <name type="scientific">Enterobius vermicularis</name>
    <name type="common">Human pinworm</name>
    <dbReference type="NCBI Taxonomy" id="51028"/>
    <lineage>
        <taxon>Eukaryota</taxon>
        <taxon>Metazoa</taxon>
        <taxon>Ecdysozoa</taxon>
        <taxon>Nematoda</taxon>
        <taxon>Chromadorea</taxon>
        <taxon>Rhabditida</taxon>
        <taxon>Spirurina</taxon>
        <taxon>Oxyuridomorpha</taxon>
        <taxon>Oxyuroidea</taxon>
        <taxon>Oxyuridae</taxon>
        <taxon>Enterobius</taxon>
    </lineage>
</organism>
<feature type="domain" description="Ig-like" evidence="10">
    <location>
        <begin position="615"/>
        <end position="705"/>
    </location>
</feature>
<keyword evidence="8" id="KW-0325">Glycoprotein</keyword>
<dbReference type="Pfam" id="PF07679">
    <property type="entry name" value="I-set"/>
    <property type="match status" value="8"/>
</dbReference>
<dbReference type="FunFam" id="2.60.40.10:FF:000503">
    <property type="entry name" value="Hemicentin 1"/>
    <property type="match status" value="3"/>
</dbReference>
<dbReference type="InterPro" id="IPR013098">
    <property type="entry name" value="Ig_I-set"/>
</dbReference>
<dbReference type="PROSITE" id="PS50835">
    <property type="entry name" value="IG_LIKE"/>
    <property type="match status" value="9"/>
</dbReference>
<dbReference type="InterPro" id="IPR009138">
    <property type="entry name" value="Neural_cell_adh"/>
</dbReference>
<proteinExistence type="predicted"/>
<sequence>LVFVKDGELVKSNDDILFLNEKQQLHIESPSEEDSGHYTCFAENKVGSAEKNVIVTVLPPPKMMENNRVFEVLENDTRTLECPIKDPSVQIRWLKNGIPIATSPNLQFSTSGHKIHLMHGQVSDSGNYTCVATNEAGEARSNMKVIVLAPPHFKALPNELKVVQGHSKTIRCEVTGAPTPEIEWLKDGQKLDYPMFQSSNNVHYIHIRNATLEDAGNYTCTATNLAGKDSTSSNLKLKLTIPLKTTNKNLKVVTIAVVPSIASSERLVQVKENTTLSLDCVASGNPTPKISWLRNGVLIKSFEGPRLVIEAAQASDAGSYSCEAVNEAGKATANFEVDVFIKPRFKDLESEVRVIEGERARLECKAEGHPPPVITWLRGGRPIETMHNSILSPHGETLMILKSRRSDAGGYSCVAENFAGPAEAPFKLTVLVKPYIEEAIDQNPRVVNNRTIVLRCPVLGISQPKVCLFYKHTNCYRELHYFGVSSESDAGRYTCFAENEAGSLSTDLELEVIVIVKQHNLGPPKWPHDGNLEYEVKVGETVTMDCTFRAEPKPDILWYYKDSPLYLSENKLISSSGEQLTIRGAQLSDGGKYTCKAINEAGSAQVDMQLKVLVPPVIDKSNVIGNPLANAGSSIFLECPVSGIPPPTVKWFREGDEIDPADPRLSVTENNQTFGINNVMIGDEGHYYCLAENKGGYDTQEFDLEVLVAPEMDSHGTQKIVKSEDDNFVLTCPVRKSLENRAPAQIIWYKDNRSIDATVQQNVKLSSDSKKLHIMKATVSDAGNYSCYAFNRAGERHMDFTVEILCRVSKLVIVTVMSLRS</sequence>
<feature type="domain" description="Ig-like" evidence="10">
    <location>
        <begin position="151"/>
        <end position="240"/>
    </location>
</feature>
<feature type="domain" description="Ig-like" evidence="10">
    <location>
        <begin position="710"/>
        <end position="803"/>
    </location>
</feature>
<keyword evidence="4" id="KW-0677">Repeat</keyword>
<protein>
    <submittedName>
        <fullName evidence="11">Hemicentin-1</fullName>
    </submittedName>
</protein>
<evidence type="ECO:0000256" key="2">
    <source>
        <dbReference type="ARBA" id="ARBA00022692"/>
    </source>
</evidence>
<keyword evidence="6" id="KW-0472">Membrane</keyword>